<reference evidence="2 3" key="1">
    <citation type="submission" date="2013-07" db="EMBL/GenBank/DDBJ databases">
        <title>The Genome Sequence of Cryptococcus heveanensis BCC8398.</title>
        <authorList>
            <consortium name="The Broad Institute Genome Sequencing Platform"/>
            <person name="Cuomo C."/>
            <person name="Litvintseva A."/>
            <person name="Chen Y."/>
            <person name="Heitman J."/>
            <person name="Sun S."/>
            <person name="Springer D."/>
            <person name="Dromer F."/>
            <person name="Young S.K."/>
            <person name="Zeng Q."/>
            <person name="Gargeya S."/>
            <person name="Fitzgerald M."/>
            <person name="Abouelleil A."/>
            <person name="Alvarado L."/>
            <person name="Berlin A.M."/>
            <person name="Chapman S.B."/>
            <person name="Dewar J."/>
            <person name="Goldberg J."/>
            <person name="Griggs A."/>
            <person name="Gujja S."/>
            <person name="Hansen M."/>
            <person name="Howarth C."/>
            <person name="Imamovic A."/>
            <person name="Larimer J."/>
            <person name="McCowan C."/>
            <person name="Murphy C."/>
            <person name="Pearson M."/>
            <person name="Priest M."/>
            <person name="Roberts A."/>
            <person name="Saif S."/>
            <person name="Shea T."/>
            <person name="Sykes S."/>
            <person name="Wortman J."/>
            <person name="Nusbaum C."/>
            <person name="Birren B."/>
        </authorList>
    </citation>
    <scope>NUCLEOTIDE SEQUENCE [LARGE SCALE GENOMIC DNA]</scope>
    <source>
        <strain evidence="2 3">BCC8398</strain>
    </source>
</reference>
<feature type="compositionally biased region" description="Pro residues" evidence="1">
    <location>
        <begin position="98"/>
        <end position="111"/>
    </location>
</feature>
<feature type="compositionally biased region" description="Gly residues" evidence="1">
    <location>
        <begin position="648"/>
        <end position="659"/>
    </location>
</feature>
<feature type="compositionally biased region" description="Acidic residues" evidence="1">
    <location>
        <begin position="386"/>
        <end position="405"/>
    </location>
</feature>
<feature type="compositionally biased region" description="Low complexity" evidence="1">
    <location>
        <begin position="120"/>
        <end position="143"/>
    </location>
</feature>
<feature type="compositionally biased region" description="Low complexity" evidence="1">
    <location>
        <begin position="450"/>
        <end position="468"/>
    </location>
</feature>
<keyword evidence="3" id="KW-1185">Reference proteome</keyword>
<dbReference type="STRING" id="1296120.A0A1B9GZW6"/>
<feature type="compositionally biased region" description="Gly residues" evidence="1">
    <location>
        <begin position="833"/>
        <end position="855"/>
    </location>
</feature>
<evidence type="ECO:0000256" key="1">
    <source>
        <dbReference type="SAM" id="MobiDB-lite"/>
    </source>
</evidence>
<feature type="compositionally biased region" description="Polar residues" evidence="1">
    <location>
        <begin position="561"/>
        <end position="594"/>
    </location>
</feature>
<feature type="compositionally biased region" description="Low complexity" evidence="1">
    <location>
        <begin position="509"/>
        <end position="557"/>
    </location>
</feature>
<feature type="region of interest" description="Disordered" evidence="1">
    <location>
        <begin position="1"/>
        <end position="39"/>
    </location>
</feature>
<dbReference type="EMBL" id="KI669495">
    <property type="protein sequence ID" value="OCF36562.1"/>
    <property type="molecule type" value="Genomic_DNA"/>
</dbReference>
<accession>A0A1B9GZW6</accession>
<dbReference type="AlphaFoldDB" id="A0A1B9GZW6"/>
<proteinExistence type="predicted"/>
<evidence type="ECO:0000313" key="3">
    <source>
        <dbReference type="Proteomes" id="UP000092666"/>
    </source>
</evidence>
<feature type="compositionally biased region" description="Low complexity" evidence="1">
    <location>
        <begin position="856"/>
        <end position="869"/>
    </location>
</feature>
<sequence length="869" mass="89319">MPRSNPPSTISILLPPPSTSYTTTTTVPSGPGPGPNPATTLKPAVSTRNIIPPLPVPTLEVLLLAKKIASERGQKFDLESYLNPEQLEEYRVKHLGLPPKPAIKPPTPTPAPEVKEEETPAPVLTTPATPSASAPASAENTSSGVPLGAPGTPDAVGTPISTAATATSTPVRRVLKIPDLSHLHWKQRAKRLAEIAREQEMIDNGEIPEPSPLEELAAANAAAAAAGGKKGEVRLTEKDREAIRGSASYWNSLLISARKARGPQWDYSTQALLYDKSSSNYYTQGKEPPDVPVHIPKPKPKTTQTNGDVAQHNDATGEVGNQTAGQDGEVEGAEAGKGEDLSAKRALEDGPEEDGLGNKSPMKRRRLSLRDDANTGRQSQHLTQEQEQEDDESENGDEDGEDDVDEGARRQLNGHGHGDDTSAEEKAERKKRTKKETDESAATGPDTAISTGVGSEGAVVGGASATEAVEGEKPPMSEYEKMREKIRQRSIANKTNSQNASGQSRGPKSSSNSNSTSNSVQKQYQTPTSTQAQAQSNLGLGNPGSIGSIGSSSALGGRPSLPNSQSSSTISASPMPHNNNTPMSSNPAQALNNPMSSLMSGGGTGMNPNFLASLQQLQASGQINPAQLAMLSQQQQQNHNHAQSAQQGGQGPQGQGHMGGFNPSQLTGAGSGAGGGFNPAQFNMAMVNRNAGQQQQPGQAGMGMPMPGMAGMGGMNFNLNPAQMGLMGLNPAQLNSLQAAQNQAFAAGVNGSGNNSNNNNFGSPSIAGMGMGMNAQQFLSAMGGGNNPAGMAGGGGAGGISQHGLAQQLGLLSQYGMGGGVSNGSQPGQSQASGGGGGAGAGQGQEQGQGQGQGQGPMLSSGSSWDFNS</sequence>
<dbReference type="Proteomes" id="UP000092666">
    <property type="component" value="Unassembled WGS sequence"/>
</dbReference>
<feature type="compositionally biased region" description="Basic and acidic residues" evidence="1">
    <location>
        <begin position="416"/>
        <end position="428"/>
    </location>
</feature>
<reference evidence="3" key="2">
    <citation type="submission" date="2013-12" db="EMBL/GenBank/DDBJ databases">
        <title>Evolution of pathogenesis and genome organization in the Tremellales.</title>
        <authorList>
            <person name="Cuomo C."/>
            <person name="Litvintseva A."/>
            <person name="Heitman J."/>
            <person name="Chen Y."/>
            <person name="Sun S."/>
            <person name="Springer D."/>
            <person name="Dromer F."/>
            <person name="Young S."/>
            <person name="Zeng Q."/>
            <person name="Chapman S."/>
            <person name="Gujja S."/>
            <person name="Saif S."/>
            <person name="Birren B."/>
        </authorList>
    </citation>
    <scope>NUCLEOTIDE SEQUENCE [LARGE SCALE GENOMIC DNA]</scope>
    <source>
        <strain evidence="3">BCC8398</strain>
    </source>
</reference>
<protein>
    <submittedName>
        <fullName evidence="2">Uncharacterized protein</fullName>
    </submittedName>
</protein>
<evidence type="ECO:0000313" key="2">
    <source>
        <dbReference type="EMBL" id="OCF36562.1"/>
    </source>
</evidence>
<feature type="compositionally biased region" description="Low complexity" evidence="1">
    <location>
        <begin position="1"/>
        <end position="29"/>
    </location>
</feature>
<feature type="compositionally biased region" description="Low complexity" evidence="1">
    <location>
        <begin position="631"/>
        <end position="647"/>
    </location>
</feature>
<organism evidence="2 3">
    <name type="scientific">Kwoniella heveanensis BCC8398</name>
    <dbReference type="NCBI Taxonomy" id="1296120"/>
    <lineage>
        <taxon>Eukaryota</taxon>
        <taxon>Fungi</taxon>
        <taxon>Dikarya</taxon>
        <taxon>Basidiomycota</taxon>
        <taxon>Agaricomycotina</taxon>
        <taxon>Tremellomycetes</taxon>
        <taxon>Tremellales</taxon>
        <taxon>Cryptococcaceae</taxon>
        <taxon>Kwoniella</taxon>
    </lineage>
</organism>
<feature type="region of interest" description="Disordered" evidence="1">
    <location>
        <begin position="280"/>
        <end position="604"/>
    </location>
</feature>
<feature type="region of interest" description="Disordered" evidence="1">
    <location>
        <begin position="631"/>
        <end position="681"/>
    </location>
</feature>
<feature type="region of interest" description="Disordered" evidence="1">
    <location>
        <begin position="96"/>
        <end position="164"/>
    </location>
</feature>
<feature type="compositionally biased region" description="Basic and acidic residues" evidence="1">
    <location>
        <begin position="470"/>
        <end position="487"/>
    </location>
</feature>
<feature type="compositionally biased region" description="Polar residues" evidence="1">
    <location>
        <begin position="490"/>
        <end position="508"/>
    </location>
</feature>
<gene>
    <name evidence="2" type="ORF">I316_01813</name>
</gene>
<name>A0A1B9GZW6_9TREE</name>
<feature type="region of interest" description="Disordered" evidence="1">
    <location>
        <begin position="818"/>
        <end position="869"/>
    </location>
</feature>
<dbReference type="OrthoDB" id="5550090at2759"/>
<feature type="compositionally biased region" description="Basic and acidic residues" evidence="1">
    <location>
        <begin position="334"/>
        <end position="348"/>
    </location>
</feature>